<proteinExistence type="predicted"/>
<dbReference type="PANTHER" id="PTHR37163">
    <property type="entry name" value="CONSERVED PROTEIN"/>
    <property type="match status" value="1"/>
</dbReference>
<dbReference type="Pfam" id="PF04417">
    <property type="entry name" value="DUF501"/>
    <property type="match status" value="1"/>
</dbReference>
<dbReference type="InterPro" id="IPR007511">
    <property type="entry name" value="DUF501"/>
</dbReference>
<dbReference type="PANTHER" id="PTHR37163:SF1">
    <property type="entry name" value="DUF501 DOMAIN-CONTAINING PROTEIN"/>
    <property type="match status" value="1"/>
</dbReference>
<organism evidence="1">
    <name type="scientific">Gulosibacter sediminis</name>
    <dbReference type="NCBI Taxonomy" id="1729695"/>
    <lineage>
        <taxon>Bacteria</taxon>
        <taxon>Bacillati</taxon>
        <taxon>Actinomycetota</taxon>
        <taxon>Actinomycetes</taxon>
        <taxon>Micrococcales</taxon>
        <taxon>Microbacteriaceae</taxon>
        <taxon>Gulosibacter</taxon>
    </lineage>
</organism>
<sequence length="185" mass="19655">MTNALIDQHPNWSPASDEDLATLTEQLGRQVRGVLGVASRCVCGNPVVVITAPRLPDGTPFPTLFYLSHPEATAEMSRLEGAHLMVEMQDALASDDEVRAAYQRAHEQYLAARESVEHVEEIAHVTAGGMPTRVKCLHALSAHALAAGPGVNPIGDWALRVSAWSPSVCQCANPRGAQADASADA</sequence>
<evidence type="ECO:0000313" key="1">
    <source>
        <dbReference type="EMBL" id="UQN15744.1"/>
    </source>
</evidence>
<reference evidence="1" key="1">
    <citation type="submission" date="2022-05" db="EMBL/GenBank/DDBJ databases">
        <title>Complete genome sequence of toluene-degrading Gulosibacter sediminis strain ACHW.36C.</title>
        <authorList>
            <person name="Wai A.C."/>
            <person name="Lai G.K."/>
            <person name="Griffin S.D."/>
            <person name="Leung F.C."/>
        </authorList>
    </citation>
    <scope>NUCLEOTIDE SEQUENCE [LARGE SCALE GENOMIC DNA]</scope>
    <source>
        <strain evidence="1">ACHW.36C</strain>
    </source>
</reference>
<accession>A0ABY4MZC3</accession>
<name>A0ABY4MZC3_9MICO</name>
<protein>
    <submittedName>
        <fullName evidence="1">DUF501 domain-containing protein</fullName>
    </submittedName>
</protein>
<dbReference type="EMBL" id="CP097160">
    <property type="protein sequence ID" value="UQN15744.1"/>
    <property type="molecule type" value="Genomic_DNA"/>
</dbReference>
<gene>
    <name evidence="1" type="ORF">M3M28_04630</name>
</gene>